<protein>
    <submittedName>
        <fullName evidence="1">Metal-binding motif-containing protein</fullName>
    </submittedName>
</protein>
<evidence type="ECO:0000313" key="1">
    <source>
        <dbReference type="EMBL" id="MDA0178818.1"/>
    </source>
</evidence>
<comment type="caution">
    <text evidence="1">The sequence shown here is derived from an EMBL/GenBank/DDBJ whole genome shotgun (WGS) entry which is preliminary data.</text>
</comment>
<dbReference type="AlphaFoldDB" id="A0A9X3S691"/>
<proteinExistence type="predicted"/>
<keyword evidence="2" id="KW-1185">Reference proteome</keyword>
<dbReference type="RefSeq" id="WP_270023086.1">
    <property type="nucleotide sequence ID" value="NZ_JAPDDP010000001.1"/>
</dbReference>
<dbReference type="EMBL" id="JAPDDP010000001">
    <property type="protein sequence ID" value="MDA0178818.1"/>
    <property type="molecule type" value="Genomic_DNA"/>
</dbReference>
<organism evidence="1 2">
    <name type="scientific">Solirubrobacter phytolaccae</name>
    <dbReference type="NCBI Taxonomy" id="1404360"/>
    <lineage>
        <taxon>Bacteria</taxon>
        <taxon>Bacillati</taxon>
        <taxon>Actinomycetota</taxon>
        <taxon>Thermoleophilia</taxon>
        <taxon>Solirubrobacterales</taxon>
        <taxon>Solirubrobacteraceae</taxon>
        <taxon>Solirubrobacter</taxon>
    </lineage>
</organism>
<sequence>MLAVASALLLAAAVPPETNISSGPADGSSQTRSSATFEFRALSGRTYAYECRLGTGRTDFFGPCRSPLTMKGLTVGKHTFQVRAVDVTDGTLGPMVERSWVVTAIDDDQDGHALPADCNDADPAIHPSALEVPGNGVDENCDGLDSLPVTATPTPEAPVTPAVPAPTPTAVLAPAPVAAAQPRSTLSFTVTYFMNANKRSTRFSTLSLKGVPSGATIKLTCAGGCPRKTQTLTGKRGTVALTAFRNQTLKAGAKLTIEVTKPNTIGMAKVVTIRPSKRPTIVTKTLR</sequence>
<dbReference type="Proteomes" id="UP001147653">
    <property type="component" value="Unassembled WGS sequence"/>
</dbReference>
<gene>
    <name evidence="1" type="ORF">OJ997_00805</name>
</gene>
<dbReference type="InterPro" id="IPR021655">
    <property type="entry name" value="Put_metal-bd"/>
</dbReference>
<dbReference type="Pfam" id="PF11617">
    <property type="entry name" value="Cu-binding_MopE"/>
    <property type="match status" value="1"/>
</dbReference>
<name>A0A9X3S691_9ACTN</name>
<accession>A0A9X3S691</accession>
<evidence type="ECO:0000313" key="2">
    <source>
        <dbReference type="Proteomes" id="UP001147653"/>
    </source>
</evidence>
<reference evidence="1" key="1">
    <citation type="submission" date="2022-10" db="EMBL/GenBank/DDBJ databases">
        <title>The WGS of Solirubrobacter phytolaccae KCTC 29190.</title>
        <authorList>
            <person name="Jiang Z."/>
        </authorList>
    </citation>
    <scope>NUCLEOTIDE SEQUENCE</scope>
    <source>
        <strain evidence="1">KCTC 29190</strain>
    </source>
</reference>